<keyword evidence="11" id="KW-1185">Reference proteome</keyword>
<dbReference type="PROSITE" id="PS50929">
    <property type="entry name" value="ABC_TM1F"/>
    <property type="match status" value="1"/>
</dbReference>
<evidence type="ECO:0000313" key="11">
    <source>
        <dbReference type="Proteomes" id="UP001154265"/>
    </source>
</evidence>
<evidence type="ECO:0000256" key="2">
    <source>
        <dbReference type="ARBA" id="ARBA00022692"/>
    </source>
</evidence>
<feature type="transmembrane region" description="Helical" evidence="7">
    <location>
        <begin position="79"/>
        <end position="105"/>
    </location>
</feature>
<dbReference type="SUPFAM" id="SSF90123">
    <property type="entry name" value="ABC transporter transmembrane region"/>
    <property type="match status" value="1"/>
</dbReference>
<dbReference type="PANTHER" id="PTHR24221">
    <property type="entry name" value="ATP-BINDING CASSETTE SUB-FAMILY B"/>
    <property type="match status" value="1"/>
</dbReference>
<dbReference type="PANTHER" id="PTHR24221:SF654">
    <property type="entry name" value="ATP-BINDING CASSETTE SUB-FAMILY B MEMBER 6"/>
    <property type="match status" value="1"/>
</dbReference>
<dbReference type="InterPro" id="IPR011527">
    <property type="entry name" value="ABC1_TM_dom"/>
</dbReference>
<dbReference type="InterPro" id="IPR003593">
    <property type="entry name" value="AAA+_ATPase"/>
</dbReference>
<dbReference type="Proteomes" id="UP001154265">
    <property type="component" value="Unassembled WGS sequence"/>
</dbReference>
<dbReference type="InterPro" id="IPR003439">
    <property type="entry name" value="ABC_transporter-like_ATP-bd"/>
</dbReference>
<evidence type="ECO:0000256" key="6">
    <source>
        <dbReference type="ARBA" id="ARBA00023136"/>
    </source>
</evidence>
<keyword evidence="6 7" id="KW-0472">Membrane</keyword>
<accession>A0ABT6F2Z9</accession>
<sequence>MLKYPLIKQLRRLWDLFDQRERWQVVGILCLMLMGTFLEALGIGLILPLITALEKPEVLNNVIFWRTESIPLSPQEQRFWLIVISSGFGALYLVKNVYLTFSSYIQIKFLIRKQLKFSTRLFNNYLFKPYTFHLQHNTSTLIQRIGGEVSILFTGVLFHLLVFVAEVAVVSAIVGLLIANEPLISLIVVACLSVLTLVFYKLLRRKISQAGKIRLEYGQKITQNLLEGLGAVKEVKVLQRENFFLDDYIHNFQISQSSNLFLLVANVLPRFYIETLAIVSLVLIIVVGLLQDNNISSILPTVSLFAVAAFRLMPSVGRIMGSMNSVIYSIHAVDAIYDDYLESTHTLPLANQNQESESPNYRGQLLGDRIELLDVHYQYPQSDKKSLDGVSLKIHQGEMVGFVGSSGAGKTTVIDVILGLLRPSQGDVQVDGQSIYENLGGWQRQIGYIPQAMFLSDDTLRNNIAFGLSADLIDETALMTAVRAAQLEDFVAELPQGLDTMVGERGVRLSGGQRQRIGIARAIYHNPSVLVMDEATAALDNQTEAGVMEAVQAFSGEKTILIIAHRLSTVMNCDRLYLLDKGQIIAQGTYRELLETSPQFQAMARSYGQAEQDLAKGS</sequence>
<evidence type="ECO:0000256" key="4">
    <source>
        <dbReference type="ARBA" id="ARBA00022840"/>
    </source>
</evidence>
<feature type="domain" description="ABC transporter" evidence="8">
    <location>
        <begin position="370"/>
        <end position="606"/>
    </location>
</feature>
<protein>
    <submittedName>
        <fullName evidence="10">ABC transporter ATP-binding protein/permease</fullName>
    </submittedName>
</protein>
<dbReference type="InterPro" id="IPR017871">
    <property type="entry name" value="ABC_transporter-like_CS"/>
</dbReference>
<keyword evidence="4 10" id="KW-0067">ATP-binding</keyword>
<dbReference type="PROSITE" id="PS00211">
    <property type="entry name" value="ABC_TRANSPORTER_1"/>
    <property type="match status" value="1"/>
</dbReference>
<comment type="subcellular location">
    <subcellularLocation>
        <location evidence="1">Cell membrane</location>
        <topology evidence="1">Multi-pass membrane protein</topology>
    </subcellularLocation>
</comment>
<evidence type="ECO:0000256" key="5">
    <source>
        <dbReference type="ARBA" id="ARBA00022989"/>
    </source>
</evidence>
<dbReference type="Gene3D" id="1.20.1560.10">
    <property type="entry name" value="ABC transporter type 1, transmembrane domain"/>
    <property type="match status" value="1"/>
</dbReference>
<evidence type="ECO:0000313" key="10">
    <source>
        <dbReference type="EMBL" id="MDG2992209.1"/>
    </source>
</evidence>
<dbReference type="InterPro" id="IPR027417">
    <property type="entry name" value="P-loop_NTPase"/>
</dbReference>
<dbReference type="Gene3D" id="3.40.50.300">
    <property type="entry name" value="P-loop containing nucleotide triphosphate hydrolases"/>
    <property type="match status" value="1"/>
</dbReference>
<evidence type="ECO:0000256" key="1">
    <source>
        <dbReference type="ARBA" id="ARBA00004651"/>
    </source>
</evidence>
<evidence type="ECO:0000256" key="3">
    <source>
        <dbReference type="ARBA" id="ARBA00022741"/>
    </source>
</evidence>
<dbReference type="Pfam" id="PF00664">
    <property type="entry name" value="ABC_membrane"/>
    <property type="match status" value="1"/>
</dbReference>
<dbReference type="SMART" id="SM00382">
    <property type="entry name" value="AAA"/>
    <property type="match status" value="1"/>
</dbReference>
<feature type="domain" description="ABC transmembrane type-1" evidence="9">
    <location>
        <begin position="26"/>
        <end position="326"/>
    </location>
</feature>
<evidence type="ECO:0000259" key="9">
    <source>
        <dbReference type="PROSITE" id="PS50929"/>
    </source>
</evidence>
<proteinExistence type="predicted"/>
<evidence type="ECO:0000259" key="8">
    <source>
        <dbReference type="PROSITE" id="PS50893"/>
    </source>
</evidence>
<dbReference type="Pfam" id="PF00005">
    <property type="entry name" value="ABC_tran"/>
    <property type="match status" value="1"/>
</dbReference>
<keyword evidence="2 7" id="KW-0812">Transmembrane</keyword>
<dbReference type="PROSITE" id="PS50893">
    <property type="entry name" value="ABC_TRANSPORTER_2"/>
    <property type="match status" value="1"/>
</dbReference>
<gene>
    <name evidence="10" type="ORF">L3556_14915</name>
</gene>
<name>A0ABT6F2Z9_9SYNE</name>
<comment type="caution">
    <text evidence="10">The sequence shown here is derived from an EMBL/GenBank/DDBJ whole genome shotgun (WGS) entry which is preliminary data.</text>
</comment>
<keyword evidence="3" id="KW-0547">Nucleotide-binding</keyword>
<reference evidence="10" key="1">
    <citation type="journal article" date="2022" name="Genome Biol. Evol.">
        <title>A New Gene Family Diagnostic for Intracellular Biomineralization of Amorphous Ca Carbonates by Cyanobacteria.</title>
        <authorList>
            <person name="Benzerara K."/>
            <person name="Duprat E."/>
            <person name="Bitard-Feildel T."/>
            <person name="Caumes G."/>
            <person name="Cassier-Chauvat C."/>
            <person name="Chauvat F."/>
            <person name="Dezi M."/>
            <person name="Diop S.I."/>
            <person name="Gaschignard G."/>
            <person name="Gorgen S."/>
            <person name="Gugger M."/>
            <person name="Lopez-Garcia P."/>
            <person name="Millet M."/>
            <person name="Skouri-Panet F."/>
            <person name="Moreira D."/>
            <person name="Callebaut I."/>
        </authorList>
    </citation>
    <scope>NUCLEOTIDE SEQUENCE</scope>
    <source>
        <strain evidence="10">G9</strain>
    </source>
</reference>
<evidence type="ECO:0000256" key="7">
    <source>
        <dbReference type="SAM" id="Phobius"/>
    </source>
</evidence>
<feature type="transmembrane region" description="Helical" evidence="7">
    <location>
        <begin position="151"/>
        <end position="178"/>
    </location>
</feature>
<dbReference type="InterPro" id="IPR039421">
    <property type="entry name" value="Type_1_exporter"/>
</dbReference>
<dbReference type="InterPro" id="IPR036640">
    <property type="entry name" value="ABC1_TM_sf"/>
</dbReference>
<feature type="transmembrane region" description="Helical" evidence="7">
    <location>
        <begin position="184"/>
        <end position="203"/>
    </location>
</feature>
<keyword evidence="5 7" id="KW-1133">Transmembrane helix</keyword>
<feature type="transmembrane region" description="Helical" evidence="7">
    <location>
        <begin position="25"/>
        <end position="50"/>
    </location>
</feature>
<dbReference type="EMBL" id="JAKKUT010000008">
    <property type="protein sequence ID" value="MDG2992209.1"/>
    <property type="molecule type" value="Genomic_DNA"/>
</dbReference>
<organism evidence="10 11">
    <name type="scientific">Candidatus Synechococcus calcipolaris G9</name>
    <dbReference type="NCBI Taxonomy" id="1497997"/>
    <lineage>
        <taxon>Bacteria</taxon>
        <taxon>Bacillati</taxon>
        <taxon>Cyanobacteriota</taxon>
        <taxon>Cyanophyceae</taxon>
        <taxon>Synechococcales</taxon>
        <taxon>Synechococcaceae</taxon>
        <taxon>Synechococcus</taxon>
    </lineage>
</organism>
<feature type="transmembrane region" description="Helical" evidence="7">
    <location>
        <begin position="271"/>
        <end position="289"/>
    </location>
</feature>
<reference evidence="10" key="2">
    <citation type="submission" date="2022-01" db="EMBL/GenBank/DDBJ databases">
        <authorList>
            <person name="Zivanovic Y."/>
            <person name="Moreira D."/>
            <person name="Lopez-Garcia P."/>
        </authorList>
    </citation>
    <scope>NUCLEOTIDE SEQUENCE</scope>
    <source>
        <strain evidence="10">G9</strain>
    </source>
</reference>
<dbReference type="GO" id="GO:0005524">
    <property type="term" value="F:ATP binding"/>
    <property type="evidence" value="ECO:0007669"/>
    <property type="project" value="UniProtKB-KW"/>
</dbReference>
<dbReference type="SUPFAM" id="SSF52540">
    <property type="entry name" value="P-loop containing nucleoside triphosphate hydrolases"/>
    <property type="match status" value="1"/>
</dbReference>
<dbReference type="RefSeq" id="WP_277868133.1">
    <property type="nucleotide sequence ID" value="NZ_JAKKUT010000008.1"/>
</dbReference>